<dbReference type="Pfam" id="PF00583">
    <property type="entry name" value="Acetyltransf_1"/>
    <property type="match status" value="1"/>
</dbReference>
<dbReference type="InterPro" id="IPR016181">
    <property type="entry name" value="Acyl_CoA_acyltransferase"/>
</dbReference>
<dbReference type="CDD" id="cd04301">
    <property type="entry name" value="NAT_SF"/>
    <property type="match status" value="1"/>
</dbReference>
<evidence type="ECO:0000259" key="3">
    <source>
        <dbReference type="PROSITE" id="PS51186"/>
    </source>
</evidence>
<dbReference type="RefSeq" id="WP_344343578.1">
    <property type="nucleotide sequence ID" value="NZ_BAAAQT010000006.1"/>
</dbReference>
<protein>
    <recommendedName>
        <fullName evidence="3">N-acetyltransferase domain-containing protein</fullName>
    </recommendedName>
</protein>
<evidence type="ECO:0000313" key="4">
    <source>
        <dbReference type="EMBL" id="GAA2174816.1"/>
    </source>
</evidence>
<name>A0ABN3AU06_9MICO</name>
<organism evidence="4 5">
    <name type="scientific">Agrococcus versicolor</name>
    <dbReference type="NCBI Taxonomy" id="501482"/>
    <lineage>
        <taxon>Bacteria</taxon>
        <taxon>Bacillati</taxon>
        <taxon>Actinomycetota</taxon>
        <taxon>Actinomycetes</taxon>
        <taxon>Micrococcales</taxon>
        <taxon>Microbacteriaceae</taxon>
        <taxon>Agrococcus</taxon>
    </lineage>
</organism>
<dbReference type="Gene3D" id="3.40.630.30">
    <property type="match status" value="1"/>
</dbReference>
<dbReference type="InterPro" id="IPR050832">
    <property type="entry name" value="Bact_Acetyltransf"/>
</dbReference>
<sequence>MAGEDARLATGGDARDVARLLHEARAERATPAPRAEVLAERLAALLEREDTFAIVAGTPSIAVGLVTLRPNVWSGTIAVLDEVFVAVDARRAGVGSAVLALVVAEAARRGATVLATEVGEADVDPQRFLERHGLVIVDPATDDRTLAVRRSIR</sequence>
<dbReference type="SUPFAM" id="SSF55729">
    <property type="entry name" value="Acyl-CoA N-acyltransferases (Nat)"/>
    <property type="match status" value="1"/>
</dbReference>
<evidence type="ECO:0000313" key="5">
    <source>
        <dbReference type="Proteomes" id="UP001501599"/>
    </source>
</evidence>
<keyword evidence="2" id="KW-0012">Acyltransferase</keyword>
<comment type="caution">
    <text evidence="4">The sequence shown here is derived from an EMBL/GenBank/DDBJ whole genome shotgun (WGS) entry which is preliminary data.</text>
</comment>
<dbReference type="PROSITE" id="PS51186">
    <property type="entry name" value="GNAT"/>
    <property type="match status" value="1"/>
</dbReference>
<evidence type="ECO:0000256" key="2">
    <source>
        <dbReference type="ARBA" id="ARBA00023315"/>
    </source>
</evidence>
<gene>
    <name evidence="4" type="ORF">GCM10009846_22220</name>
</gene>
<feature type="domain" description="N-acetyltransferase" evidence="3">
    <location>
        <begin position="4"/>
        <end position="153"/>
    </location>
</feature>
<reference evidence="4 5" key="1">
    <citation type="journal article" date="2019" name="Int. J. Syst. Evol. Microbiol.">
        <title>The Global Catalogue of Microorganisms (GCM) 10K type strain sequencing project: providing services to taxonomists for standard genome sequencing and annotation.</title>
        <authorList>
            <consortium name="The Broad Institute Genomics Platform"/>
            <consortium name="The Broad Institute Genome Sequencing Center for Infectious Disease"/>
            <person name="Wu L."/>
            <person name="Ma J."/>
        </authorList>
    </citation>
    <scope>NUCLEOTIDE SEQUENCE [LARGE SCALE GENOMIC DNA]</scope>
    <source>
        <strain evidence="4 5">JCM 16026</strain>
    </source>
</reference>
<keyword evidence="1" id="KW-0808">Transferase</keyword>
<dbReference type="PANTHER" id="PTHR43877">
    <property type="entry name" value="AMINOALKYLPHOSPHONATE N-ACETYLTRANSFERASE-RELATED-RELATED"/>
    <property type="match status" value="1"/>
</dbReference>
<dbReference type="Proteomes" id="UP001501599">
    <property type="component" value="Unassembled WGS sequence"/>
</dbReference>
<evidence type="ECO:0000256" key="1">
    <source>
        <dbReference type="ARBA" id="ARBA00022679"/>
    </source>
</evidence>
<dbReference type="InterPro" id="IPR000182">
    <property type="entry name" value="GNAT_dom"/>
</dbReference>
<keyword evidence="5" id="KW-1185">Reference proteome</keyword>
<proteinExistence type="predicted"/>
<dbReference type="EMBL" id="BAAAQT010000006">
    <property type="protein sequence ID" value="GAA2174816.1"/>
    <property type="molecule type" value="Genomic_DNA"/>
</dbReference>
<accession>A0ABN3AU06</accession>